<reference evidence="6 7" key="1">
    <citation type="journal article" date="2019" name="Syst. Appl. Microbiol.">
        <title>Polyphasic characterization of two novel Lactobacillus spp. isolated from blown salami packages: Description of Lactobacillus halodurans sp. nov. and Lactobacillus salsicarnum sp. nov.</title>
        <authorList>
            <person name="Schuster J.A."/>
            <person name="Klingl A."/>
            <person name="Vogel R.F."/>
            <person name="Ehrmann M.A."/>
        </authorList>
    </citation>
    <scope>NUCLEOTIDE SEQUENCE [LARGE SCALE GENOMIC DNA]</scope>
    <source>
        <strain evidence="5 6">TMW 1.1920</strain>
        <strain evidence="4 7">TMW 1.2172</strain>
    </source>
</reference>
<protein>
    <submittedName>
        <fullName evidence="5">Helix-turn-helix domain-containing protein</fullName>
    </submittedName>
</protein>
<gene>
    <name evidence="5" type="ORF">FHL05_01985</name>
    <name evidence="4" type="ORF">FHL06_05530</name>
</gene>
<dbReference type="CDD" id="cd00093">
    <property type="entry name" value="HTH_XRE"/>
    <property type="match status" value="1"/>
</dbReference>
<keyword evidence="1" id="KW-0238">DNA-binding</keyword>
<dbReference type="RefSeq" id="WP_153385241.1">
    <property type="nucleotide sequence ID" value="NZ_VDFO01000005.1"/>
</dbReference>
<keyword evidence="2" id="KW-0812">Transmembrane</keyword>
<evidence type="ECO:0000313" key="5">
    <source>
        <dbReference type="EMBL" id="MQS96661.1"/>
    </source>
</evidence>
<dbReference type="SUPFAM" id="SSF47413">
    <property type="entry name" value="lambda repressor-like DNA-binding domains"/>
    <property type="match status" value="1"/>
</dbReference>
<dbReference type="Proteomes" id="UP000414364">
    <property type="component" value="Unassembled WGS sequence"/>
</dbReference>
<evidence type="ECO:0000256" key="1">
    <source>
        <dbReference type="ARBA" id="ARBA00023125"/>
    </source>
</evidence>
<evidence type="ECO:0000313" key="7">
    <source>
        <dbReference type="Proteomes" id="UP000414364"/>
    </source>
</evidence>
<sequence length="249" mass="28872">MELSQQLKKYRKKTNLTQKELAMKLNVSDKTISSWETGRTYPDISSLINLSSILNISLDEFLKGDAETVDKIDKDLKLKGVYKKWFTIMAFVFIAILGSFIFLLTYQYKNEVVDRFNPLIPTEIGYAAVPTKESAKKSDYNVQKISKNKTKKLLGSPYKNMVVTDNAWGESMYLTFYGGLAPKDKPYAMVKHHGTYVSKINFIDWESIPKPIRNNMYPDYETYREMSQNLPQQAKWEKTVRFTVQTGKY</sequence>
<evidence type="ECO:0000313" key="6">
    <source>
        <dbReference type="Proteomes" id="UP000371423"/>
    </source>
</evidence>
<dbReference type="AlphaFoldDB" id="A0A5P0ZUH2"/>
<keyword evidence="6" id="KW-1185">Reference proteome</keyword>
<keyword evidence="2" id="KW-0472">Membrane</keyword>
<organism evidence="5 6">
    <name type="scientific">Companilactobacillus halodurans</name>
    <dbReference type="NCBI Taxonomy" id="2584183"/>
    <lineage>
        <taxon>Bacteria</taxon>
        <taxon>Bacillati</taxon>
        <taxon>Bacillota</taxon>
        <taxon>Bacilli</taxon>
        <taxon>Lactobacillales</taxon>
        <taxon>Lactobacillaceae</taxon>
        <taxon>Companilactobacillus</taxon>
    </lineage>
</organism>
<dbReference type="EMBL" id="VDFP01000008">
    <property type="protein sequence ID" value="MQS75847.1"/>
    <property type="molecule type" value="Genomic_DNA"/>
</dbReference>
<evidence type="ECO:0000259" key="3">
    <source>
        <dbReference type="PROSITE" id="PS50943"/>
    </source>
</evidence>
<comment type="caution">
    <text evidence="5">The sequence shown here is derived from an EMBL/GenBank/DDBJ whole genome shotgun (WGS) entry which is preliminary data.</text>
</comment>
<dbReference type="PANTHER" id="PTHR46558:SF15">
    <property type="entry name" value="HELIX-TURN-HELIX DOMAIN PROTEIN"/>
    <property type="match status" value="1"/>
</dbReference>
<dbReference type="SMART" id="SM00530">
    <property type="entry name" value="HTH_XRE"/>
    <property type="match status" value="1"/>
</dbReference>
<dbReference type="Proteomes" id="UP000371423">
    <property type="component" value="Unassembled WGS sequence"/>
</dbReference>
<feature type="domain" description="HTH cro/C1-type" evidence="3">
    <location>
        <begin position="7"/>
        <end position="61"/>
    </location>
</feature>
<dbReference type="PANTHER" id="PTHR46558">
    <property type="entry name" value="TRACRIPTIONAL REGULATORY PROTEIN-RELATED-RELATED"/>
    <property type="match status" value="1"/>
</dbReference>
<keyword evidence="2" id="KW-1133">Transmembrane helix</keyword>
<proteinExistence type="predicted"/>
<dbReference type="InterPro" id="IPR001387">
    <property type="entry name" value="Cro/C1-type_HTH"/>
</dbReference>
<evidence type="ECO:0000313" key="4">
    <source>
        <dbReference type="EMBL" id="MQS75847.1"/>
    </source>
</evidence>
<dbReference type="GO" id="GO:0003677">
    <property type="term" value="F:DNA binding"/>
    <property type="evidence" value="ECO:0007669"/>
    <property type="project" value="UniProtKB-KW"/>
</dbReference>
<name>A0A5P0ZUH2_9LACO</name>
<feature type="transmembrane region" description="Helical" evidence="2">
    <location>
        <begin position="85"/>
        <end position="108"/>
    </location>
</feature>
<accession>A0A5P0ZUH2</accession>
<dbReference type="Pfam" id="PF01381">
    <property type="entry name" value="HTH_3"/>
    <property type="match status" value="1"/>
</dbReference>
<dbReference type="PROSITE" id="PS50943">
    <property type="entry name" value="HTH_CROC1"/>
    <property type="match status" value="1"/>
</dbReference>
<dbReference type="EMBL" id="VDFO01000005">
    <property type="protein sequence ID" value="MQS96661.1"/>
    <property type="molecule type" value="Genomic_DNA"/>
</dbReference>
<dbReference type="OrthoDB" id="9805856at2"/>
<dbReference type="Gene3D" id="1.10.260.40">
    <property type="entry name" value="lambda repressor-like DNA-binding domains"/>
    <property type="match status" value="1"/>
</dbReference>
<evidence type="ECO:0000256" key="2">
    <source>
        <dbReference type="SAM" id="Phobius"/>
    </source>
</evidence>
<dbReference type="InterPro" id="IPR010982">
    <property type="entry name" value="Lambda_DNA-bd_dom_sf"/>
</dbReference>